<dbReference type="RefSeq" id="WP_085125236.1">
    <property type="nucleotide sequence ID" value="NZ_FWZX01000025.1"/>
</dbReference>
<evidence type="ECO:0000313" key="3">
    <source>
        <dbReference type="Proteomes" id="UP000192917"/>
    </source>
</evidence>
<proteinExistence type="predicted"/>
<dbReference type="Proteomes" id="UP000192917">
    <property type="component" value="Unassembled WGS sequence"/>
</dbReference>
<dbReference type="EMBL" id="FWZX01000025">
    <property type="protein sequence ID" value="SMF64682.1"/>
    <property type="molecule type" value="Genomic_DNA"/>
</dbReference>
<evidence type="ECO:0000256" key="1">
    <source>
        <dbReference type="SAM" id="MobiDB-lite"/>
    </source>
</evidence>
<organism evidence="2 3">
    <name type="scientific">Tistlia consotensis USBA 355</name>
    <dbReference type="NCBI Taxonomy" id="560819"/>
    <lineage>
        <taxon>Bacteria</taxon>
        <taxon>Pseudomonadati</taxon>
        <taxon>Pseudomonadota</taxon>
        <taxon>Alphaproteobacteria</taxon>
        <taxon>Rhodospirillales</taxon>
        <taxon>Rhodovibrionaceae</taxon>
        <taxon>Tistlia</taxon>
    </lineage>
</organism>
<dbReference type="STRING" id="560819.SAMN05428998_12579"/>
<dbReference type="AlphaFoldDB" id="A0A1Y6CGZ5"/>
<gene>
    <name evidence="2" type="ORF">SAMN05428998_12579</name>
</gene>
<accession>A0A1Y6CGZ5</accession>
<reference evidence="2 3" key="1">
    <citation type="submission" date="2017-04" db="EMBL/GenBank/DDBJ databases">
        <authorList>
            <person name="Afonso C.L."/>
            <person name="Miller P.J."/>
            <person name="Scott M.A."/>
            <person name="Spackman E."/>
            <person name="Goraichik I."/>
            <person name="Dimitrov K.M."/>
            <person name="Suarez D.L."/>
            <person name="Swayne D.E."/>
        </authorList>
    </citation>
    <scope>NUCLEOTIDE SEQUENCE [LARGE SCALE GENOMIC DNA]</scope>
    <source>
        <strain evidence="2 3">USBA 355</strain>
    </source>
</reference>
<name>A0A1Y6CGZ5_9PROT</name>
<protein>
    <submittedName>
        <fullName evidence="2">Uncharacterized protein</fullName>
    </submittedName>
</protein>
<evidence type="ECO:0000313" key="2">
    <source>
        <dbReference type="EMBL" id="SMF64682.1"/>
    </source>
</evidence>
<feature type="region of interest" description="Disordered" evidence="1">
    <location>
        <begin position="178"/>
        <end position="199"/>
    </location>
</feature>
<sequence length="199" mass="21584">MTSSVVQICNLALGDVGAKAQIQSIDEASREAQLCKLYYDPARREVLRDHDWGFASKSEALALVGGQPVPRPWRYAYGYPSDCLAFREILREAAAEPPEPFEIAVNRGLDGKVILADRALAVGRYSANVANATLFDAGFVGALAARLAVDLAQSLIGDLRKRDTLLQLYAQRRDAARRADLAENGSRAGAEPEALAARR</sequence>
<keyword evidence="3" id="KW-1185">Reference proteome</keyword>